<protein>
    <recommendedName>
        <fullName evidence="3">RAP domain-containing protein</fullName>
    </recommendedName>
</protein>
<dbReference type="AlphaFoldDB" id="A0A0F7U653"/>
<feature type="region of interest" description="Disordered" evidence="1">
    <location>
        <begin position="323"/>
        <end position="383"/>
    </location>
</feature>
<organism evidence="2">
    <name type="scientific">Neospora caninum (strain Liverpool)</name>
    <dbReference type="NCBI Taxonomy" id="572307"/>
    <lineage>
        <taxon>Eukaryota</taxon>
        <taxon>Sar</taxon>
        <taxon>Alveolata</taxon>
        <taxon>Apicomplexa</taxon>
        <taxon>Conoidasida</taxon>
        <taxon>Coccidia</taxon>
        <taxon>Eucoccidiorida</taxon>
        <taxon>Eimeriorina</taxon>
        <taxon>Sarcocystidae</taxon>
        <taxon>Neospora</taxon>
    </lineage>
</organism>
<feature type="region of interest" description="Disordered" evidence="1">
    <location>
        <begin position="51"/>
        <end position="103"/>
    </location>
</feature>
<name>A0A0F7U653_NEOCL</name>
<evidence type="ECO:0000256" key="1">
    <source>
        <dbReference type="SAM" id="MobiDB-lite"/>
    </source>
</evidence>
<dbReference type="EMBL" id="LN714474">
    <property type="protein sequence ID" value="CEL64140.1"/>
    <property type="molecule type" value="Genomic_DNA"/>
</dbReference>
<feature type="compositionally biased region" description="Low complexity" evidence="1">
    <location>
        <begin position="580"/>
        <end position="593"/>
    </location>
</feature>
<accession>A0A0F7U653</accession>
<feature type="compositionally biased region" description="Polar residues" evidence="1">
    <location>
        <begin position="323"/>
        <end position="335"/>
    </location>
</feature>
<proteinExistence type="predicted"/>
<sequence>MQMDQLLMQSDSAEEVLTLLVSHRGVLFLHNLVTALQLLADFANDGPCTTRLSQRGRTGGPAELRGDALSQSTGDAQPGVVETTARKPSGSNTGAEAVSDTCETRSETRPTAEGFEQLFPHFQVGQPLPSGWPKPTSAYQTVTGVSTTSAKGLVTVGSAFSEERSEGGSVMHGLGVADWIVRDERYEVLLQDLRFHRRSLSFDAAATVVLSLRRLNHRHYPVLSAMLHPLARREIHLPSYWTSSFATDVDRLERGRSGTLPARPTVTEESLESRQRIEKILHQRLDTLFQCADVYVWAGYIQHPFFDRVAALFFSALQQMRGSPSNGATPCTSPSLPGESHSAGSGSGTTGSAKGLSPRETPPPPTLTMHLQEGVQEGPDPVQPIASALHCGSVAAGNTQTAPEGWCNADTGTPQTGASTSTAAVTPRVSPISQKALFKKTSPQSGLMTSTVSGRLGASPSLLVRALQVFSSLRVNAGHEVFIAAAERIMQYLTDLKPDQLVAVAAAVSKQGGCGVLFPTSRGQMQPTSLPNQYFLPSDKELLGDTKARIRPEEAKIARDESLTRWTQKHGASGDSALWDSPGSTDSTSPPSSVCRPTQLLCRNTTPGSDTSLRASFRGNLAREASVNVDDHSAAIISPLQSIPDSVLTAVASRFEVASSAFSLSSIVTLLTAFKSRSLHFPTCISLAISRVTPHLRVAANVRHRATLTVEEIGDLLESCTFFGDRTPRKSDRPGETTAEITSGHLRIVEDVNSKSELMDAAAAYLEQHLDEISERTAMQVTFALAAVEGATSRHAYLLSFVFRKMGKGTEWQRNKVRVFQLWLSQVLQFPWLHYNMPQRCVFEGLRAWCMQRGGYGAPFPREVAELSEMLTRLGVEHKAFVQVPGSPYELDILLRSRGAQHTVIMVTNECAPNTFAPVGGSRLQEAHLALAGYSQILFLHQPTWNSLRSEECRVRFVAILLQRLCRGLHLAVDGTAFERATAEAQDTRNVVAADKKLASSDDGKICS</sequence>
<reference evidence="2" key="1">
    <citation type="journal article" date="2015" name="PLoS ONE">
        <title>Comprehensive Evaluation of Toxoplasma gondii VEG and Neospora caninum LIV Genomes with Tachyzoite Stage Transcriptome and Proteome Defines Novel Transcript Features.</title>
        <authorList>
            <person name="Ramaprasad A."/>
            <person name="Mourier T."/>
            <person name="Naeem R."/>
            <person name="Malas T.B."/>
            <person name="Moussa E."/>
            <person name="Panigrahi A."/>
            <person name="Vermont S.J."/>
            <person name="Otto T.D."/>
            <person name="Wastling J."/>
            <person name="Pain A."/>
        </authorList>
    </citation>
    <scope>NUCLEOTIDE SEQUENCE</scope>
    <source>
        <strain evidence="2">Liverpool</strain>
    </source>
</reference>
<feature type="region of interest" description="Disordered" evidence="1">
    <location>
        <begin position="559"/>
        <end position="595"/>
    </location>
</feature>
<feature type="compositionally biased region" description="Low complexity" evidence="1">
    <location>
        <begin position="338"/>
        <end position="356"/>
    </location>
</feature>
<evidence type="ECO:0008006" key="3">
    <source>
        <dbReference type="Google" id="ProtNLM"/>
    </source>
</evidence>
<evidence type="ECO:0000313" key="2">
    <source>
        <dbReference type="EMBL" id="CEL64140.1"/>
    </source>
</evidence>
<gene>
    <name evidence="2" type="ORF">BN1204_000580</name>
</gene>